<dbReference type="EMBL" id="SACO01000010">
    <property type="protein sequence ID" value="RVU04121.1"/>
    <property type="molecule type" value="Genomic_DNA"/>
</dbReference>
<dbReference type="AlphaFoldDB" id="A0A3S2X2L3"/>
<reference evidence="1 2" key="1">
    <citation type="submission" date="2019-01" db="EMBL/GenBank/DDBJ databases">
        <authorList>
            <person name="Chen W.-M."/>
        </authorList>
    </citation>
    <scope>NUCLEOTIDE SEQUENCE [LARGE SCALE GENOMIC DNA]</scope>
    <source>
        <strain evidence="1 2">FSY-9</strain>
    </source>
</reference>
<protein>
    <submittedName>
        <fullName evidence="1">Uncharacterized protein</fullName>
    </submittedName>
</protein>
<evidence type="ECO:0000313" key="1">
    <source>
        <dbReference type="EMBL" id="RVU04121.1"/>
    </source>
</evidence>
<name>A0A3S2X2L3_9SPHN</name>
<dbReference type="OrthoDB" id="7586321at2"/>
<dbReference type="RefSeq" id="WP_127710260.1">
    <property type="nucleotide sequence ID" value="NZ_SACO01000010.1"/>
</dbReference>
<organism evidence="1 2">
    <name type="scientific">Novosphingobium umbonatum</name>
    <dbReference type="NCBI Taxonomy" id="1908524"/>
    <lineage>
        <taxon>Bacteria</taxon>
        <taxon>Pseudomonadati</taxon>
        <taxon>Pseudomonadota</taxon>
        <taxon>Alphaproteobacteria</taxon>
        <taxon>Sphingomonadales</taxon>
        <taxon>Sphingomonadaceae</taxon>
        <taxon>Novosphingobium</taxon>
    </lineage>
</organism>
<proteinExistence type="predicted"/>
<evidence type="ECO:0000313" key="2">
    <source>
        <dbReference type="Proteomes" id="UP000282837"/>
    </source>
</evidence>
<sequence length="102" mass="11562">MIADDDRCLPWLAAMSDWEFNSITLDIGRPETEDEEERRSQRARRAWAVLMGMPAPDNAALLWKLDQLLGSVSNSGCENWGAEFLAQTVADYRRLLSPAYSK</sequence>
<keyword evidence="2" id="KW-1185">Reference proteome</keyword>
<accession>A0A3S2X2L3</accession>
<gene>
    <name evidence="1" type="ORF">EOE18_13200</name>
</gene>
<dbReference type="Proteomes" id="UP000282837">
    <property type="component" value="Unassembled WGS sequence"/>
</dbReference>
<comment type="caution">
    <text evidence="1">The sequence shown here is derived from an EMBL/GenBank/DDBJ whole genome shotgun (WGS) entry which is preliminary data.</text>
</comment>